<evidence type="ECO:0000313" key="5">
    <source>
        <dbReference type="Proteomes" id="UP000187406"/>
    </source>
</evidence>
<feature type="transmembrane region" description="Helical" evidence="2">
    <location>
        <begin position="37"/>
        <end position="58"/>
    </location>
</feature>
<sequence length="302" mass="33653">MEFLDEDARPRILFQSRTQQQQQQPPSSSQDQHKSQFVLLTITISALLLLFSLFHLQTDPLKSLLLWLSLSLLLGPFAPSHLTAGHIRVGHGPTLQPIDPQPQPLPERKSHHKRSKPIRSEETLTSPPLPASVIDTTKEIDLPAVEEEEEEEEEGEWSEGDLALLKKHLAKNPAGKLGRWEIIAEAFKGRHNVESVIKTAKELGLRKMDGGDDYATFLKKRKLPPSAPQNDDQETKTVGHGDGWSSAEDIALLNALKAFPKDVAMRWDKIAAAVPGKSKADCVKRVSQLKNDFRSSKARSAR</sequence>
<dbReference type="FunFam" id="1.10.10.60:FF:000416">
    <property type="entry name" value="Myb family transcription factor"/>
    <property type="match status" value="1"/>
</dbReference>
<dbReference type="SMART" id="SM00717">
    <property type="entry name" value="SANT"/>
    <property type="match status" value="2"/>
</dbReference>
<dbReference type="GO" id="GO:0043022">
    <property type="term" value="F:ribosome binding"/>
    <property type="evidence" value="ECO:0007669"/>
    <property type="project" value="InterPro"/>
</dbReference>
<dbReference type="Pfam" id="PF23082">
    <property type="entry name" value="Myb_DNA-binding_2"/>
    <property type="match status" value="1"/>
</dbReference>
<dbReference type="GO" id="GO:0006450">
    <property type="term" value="P:regulation of translational fidelity"/>
    <property type="evidence" value="ECO:0007669"/>
    <property type="project" value="InterPro"/>
</dbReference>
<dbReference type="EMBL" id="BDDD01006001">
    <property type="protein sequence ID" value="GAV90136.1"/>
    <property type="molecule type" value="Genomic_DNA"/>
</dbReference>
<dbReference type="GO" id="GO:0051083">
    <property type="term" value="P:'de novo' cotranslational protein folding"/>
    <property type="evidence" value="ECO:0007669"/>
    <property type="project" value="InterPro"/>
</dbReference>
<protein>
    <submittedName>
        <fullName evidence="4">Myb_DNA-binding domain-containing protein</fullName>
    </submittedName>
</protein>
<dbReference type="InterPro" id="IPR001005">
    <property type="entry name" value="SANT/Myb"/>
</dbReference>
<dbReference type="STRING" id="3775.A0A1Q3DC65"/>
<keyword evidence="4" id="KW-0238">DNA-binding</keyword>
<dbReference type="Pfam" id="PF00249">
    <property type="entry name" value="Myb_DNA-binding"/>
    <property type="match status" value="1"/>
</dbReference>
<dbReference type="PANTHER" id="PTHR43999:SF3">
    <property type="entry name" value="TRANSCRIPTION FACTOR MAMYB"/>
    <property type="match status" value="1"/>
</dbReference>
<dbReference type="Proteomes" id="UP000187406">
    <property type="component" value="Unassembled WGS sequence"/>
</dbReference>
<dbReference type="CDD" id="cd00167">
    <property type="entry name" value="SANT"/>
    <property type="match status" value="1"/>
</dbReference>
<dbReference type="PANTHER" id="PTHR43999">
    <property type="entry name" value="DNAJ HOMOLOG SUBFAMILY C MEMBER 2"/>
    <property type="match status" value="1"/>
</dbReference>
<evidence type="ECO:0000256" key="2">
    <source>
        <dbReference type="SAM" id="Phobius"/>
    </source>
</evidence>
<dbReference type="InterPro" id="IPR009057">
    <property type="entry name" value="Homeodomain-like_sf"/>
</dbReference>
<dbReference type="GO" id="GO:0030544">
    <property type="term" value="F:Hsp70 protein binding"/>
    <property type="evidence" value="ECO:0007669"/>
    <property type="project" value="InterPro"/>
</dbReference>
<accession>A0A1Q3DC65</accession>
<dbReference type="GO" id="GO:0003677">
    <property type="term" value="F:DNA binding"/>
    <property type="evidence" value="ECO:0007669"/>
    <property type="project" value="UniProtKB-KW"/>
</dbReference>
<comment type="caution">
    <text evidence="4">The sequence shown here is derived from an EMBL/GenBank/DDBJ whole genome shotgun (WGS) entry which is preliminary data.</text>
</comment>
<dbReference type="GO" id="GO:0005829">
    <property type="term" value="C:cytosol"/>
    <property type="evidence" value="ECO:0007669"/>
    <property type="project" value="TreeGrafter"/>
</dbReference>
<dbReference type="OrthoDB" id="10250354at2759"/>
<dbReference type="PROSITE" id="PS50090">
    <property type="entry name" value="MYB_LIKE"/>
    <property type="match status" value="1"/>
</dbReference>
<dbReference type="InterPro" id="IPR044634">
    <property type="entry name" value="Zuotin/DnaJC2"/>
</dbReference>
<evidence type="ECO:0000256" key="1">
    <source>
        <dbReference type="SAM" id="MobiDB-lite"/>
    </source>
</evidence>
<evidence type="ECO:0000313" key="4">
    <source>
        <dbReference type="EMBL" id="GAV90136.1"/>
    </source>
</evidence>
<keyword evidence="5" id="KW-1185">Reference proteome</keyword>
<feature type="region of interest" description="Disordered" evidence="1">
    <location>
        <begin position="88"/>
        <end position="131"/>
    </location>
</feature>
<dbReference type="Gene3D" id="1.10.10.60">
    <property type="entry name" value="Homeodomain-like"/>
    <property type="match status" value="2"/>
</dbReference>
<keyword evidence="2" id="KW-1133">Transmembrane helix</keyword>
<keyword evidence="2" id="KW-0812">Transmembrane</keyword>
<reference evidence="5" key="1">
    <citation type="submission" date="2016-04" db="EMBL/GenBank/DDBJ databases">
        <title>Cephalotus genome sequencing.</title>
        <authorList>
            <person name="Fukushima K."/>
            <person name="Hasebe M."/>
            <person name="Fang X."/>
        </authorList>
    </citation>
    <scope>NUCLEOTIDE SEQUENCE [LARGE SCALE GENOMIC DNA]</scope>
    <source>
        <strain evidence="5">cv. St1</strain>
    </source>
</reference>
<dbReference type="InParanoid" id="A0A1Q3DC65"/>
<dbReference type="FunCoup" id="A0A1Q3DC65">
    <property type="interactions" value="1461"/>
</dbReference>
<dbReference type="SUPFAM" id="SSF46689">
    <property type="entry name" value="Homeodomain-like"/>
    <property type="match status" value="1"/>
</dbReference>
<evidence type="ECO:0000259" key="3">
    <source>
        <dbReference type="PROSITE" id="PS50090"/>
    </source>
</evidence>
<feature type="domain" description="Myb-like" evidence="3">
    <location>
        <begin position="244"/>
        <end position="290"/>
    </location>
</feature>
<organism evidence="4 5">
    <name type="scientific">Cephalotus follicularis</name>
    <name type="common">Albany pitcher plant</name>
    <dbReference type="NCBI Taxonomy" id="3775"/>
    <lineage>
        <taxon>Eukaryota</taxon>
        <taxon>Viridiplantae</taxon>
        <taxon>Streptophyta</taxon>
        <taxon>Embryophyta</taxon>
        <taxon>Tracheophyta</taxon>
        <taxon>Spermatophyta</taxon>
        <taxon>Magnoliopsida</taxon>
        <taxon>eudicotyledons</taxon>
        <taxon>Gunneridae</taxon>
        <taxon>Pentapetalae</taxon>
        <taxon>rosids</taxon>
        <taxon>fabids</taxon>
        <taxon>Oxalidales</taxon>
        <taxon>Cephalotaceae</taxon>
        <taxon>Cephalotus</taxon>
    </lineage>
</organism>
<feature type="transmembrane region" description="Helical" evidence="2">
    <location>
        <begin position="64"/>
        <end position="82"/>
    </location>
</feature>
<gene>
    <name evidence="4" type="ORF">CFOL_v3_33545</name>
</gene>
<keyword evidence="2" id="KW-0472">Membrane</keyword>
<proteinExistence type="predicted"/>
<name>A0A1Q3DC65_CEPFO</name>
<feature type="region of interest" description="Disordered" evidence="1">
    <location>
        <begin position="221"/>
        <end position="242"/>
    </location>
</feature>
<dbReference type="AlphaFoldDB" id="A0A1Q3DC65"/>